<keyword evidence="4" id="KW-1185">Reference proteome</keyword>
<proteinExistence type="predicted"/>
<name>A0A0G4K326_9SPIR</name>
<evidence type="ECO:0000313" key="3">
    <source>
        <dbReference type="EMBL" id="CRF31357.1"/>
    </source>
</evidence>
<protein>
    <recommendedName>
        <fullName evidence="2">DUF4236 domain-containing protein</fullName>
    </recommendedName>
</protein>
<reference evidence="4" key="1">
    <citation type="submission" date="2015-04" db="EMBL/GenBank/DDBJ databases">
        <authorList>
            <person name="Mushtaq Mamoona"/>
        </authorList>
    </citation>
    <scope>NUCLEOTIDE SEQUENCE [LARGE SCALE GENOMIC DNA]</scope>
    <source>
        <strain evidence="4">AN4859/03</strain>
    </source>
</reference>
<feature type="coiled-coil region" evidence="1">
    <location>
        <begin position="120"/>
        <end position="147"/>
    </location>
</feature>
<evidence type="ECO:0000259" key="2">
    <source>
        <dbReference type="Pfam" id="PF14020"/>
    </source>
</evidence>
<organism evidence="3 4">
    <name type="scientific">Brachyspira suanatina</name>
    <dbReference type="NCBI Taxonomy" id="381802"/>
    <lineage>
        <taxon>Bacteria</taxon>
        <taxon>Pseudomonadati</taxon>
        <taxon>Spirochaetota</taxon>
        <taxon>Spirochaetia</taxon>
        <taxon>Brachyspirales</taxon>
        <taxon>Brachyspiraceae</taxon>
        <taxon>Brachyspira</taxon>
    </lineage>
</organism>
<dbReference type="InterPro" id="IPR025330">
    <property type="entry name" value="DUF4236"/>
</dbReference>
<evidence type="ECO:0000313" key="4">
    <source>
        <dbReference type="Proteomes" id="UP000043763"/>
    </source>
</evidence>
<dbReference type="Proteomes" id="UP000043763">
    <property type="component" value="Unassembled WGS sequence"/>
</dbReference>
<feature type="domain" description="DUF4236" evidence="2">
    <location>
        <begin position="1"/>
        <end position="54"/>
    </location>
</feature>
<keyword evidence="1" id="KW-0175">Coiled coil</keyword>
<dbReference type="OrthoDB" id="983149at2"/>
<gene>
    <name evidence="3" type="ORF">BRSU_0042</name>
</gene>
<evidence type="ECO:0000256" key="1">
    <source>
        <dbReference type="SAM" id="Coils"/>
    </source>
</evidence>
<accession>A0A0G4K326</accession>
<dbReference type="EMBL" id="CVLB01000001">
    <property type="protein sequence ID" value="CRF31357.1"/>
    <property type="molecule type" value="Genomic_DNA"/>
</dbReference>
<dbReference type="AlphaFoldDB" id="A0A0G4K326"/>
<dbReference type="RefSeq" id="WP_048593252.1">
    <property type="nucleotide sequence ID" value="NZ_CVLB01000001.1"/>
</dbReference>
<dbReference type="Pfam" id="PF14020">
    <property type="entry name" value="DUF4236"/>
    <property type="match status" value="1"/>
</dbReference>
<sequence length="446" mass="52127">MRFRKSIKICKGLKINLSKSGLSATVGGKGLSFNYGKKGGYVNASIPGTGLHTRNKIIGSSKNTYKSYSSKNKSYSSYNSYDDYDSSTLFYLSIKEDSGEIVILNEDRIEITDETIIKKIKRSETYKEKKEELYAKLKDKIDKEETSFIDIYKLTPKVVTEDDIKNNLNNLVKEEYTIEPFIKEELNEDELYNEAINLSKGKIKLWPFWTFSKRKKEFIDNEFNNLKISKIEEELTKEKLHYEEEKNKKLLLDKEFEEEFNNTKKHLNDILFGDDIFVNDTITKIIDDMELPIEFNINFDYNYEEKSVYLDLDLPEIEDIPTKKANYLSSGKLKIKEKSQKELKEDYLKCVCGLAFFFSAYIFNVSTRIENTLVSGYTQRVNKKNGNVEDEYIYSILIERNKMNNINFNNIDTILAFDNFKNIKNFTKTFEAKTIIPANNIEDIMK</sequence>